<evidence type="ECO:0000256" key="1">
    <source>
        <dbReference type="ARBA" id="ARBA00001974"/>
    </source>
</evidence>
<organism evidence="8 9">
    <name type="scientific">Sphingomonas melonis</name>
    <dbReference type="NCBI Taxonomy" id="152682"/>
    <lineage>
        <taxon>Bacteria</taxon>
        <taxon>Pseudomonadati</taxon>
        <taxon>Pseudomonadota</taxon>
        <taxon>Alphaproteobacteria</taxon>
        <taxon>Sphingomonadales</taxon>
        <taxon>Sphingomonadaceae</taxon>
        <taxon>Sphingomonas</taxon>
    </lineage>
</organism>
<dbReference type="PROSITE" id="PS00623">
    <property type="entry name" value="GMC_OXRED_1"/>
    <property type="match status" value="1"/>
</dbReference>
<evidence type="ECO:0000256" key="3">
    <source>
        <dbReference type="ARBA" id="ARBA00022630"/>
    </source>
</evidence>
<dbReference type="AlphaFoldDB" id="A0A0D1M5Y8"/>
<feature type="domain" description="Glucose-methanol-choline oxidoreductase N-terminal" evidence="6">
    <location>
        <begin position="85"/>
        <end position="108"/>
    </location>
</feature>
<dbReference type="InterPro" id="IPR012132">
    <property type="entry name" value="GMC_OxRdtase"/>
</dbReference>
<evidence type="ECO:0000259" key="6">
    <source>
        <dbReference type="PROSITE" id="PS00623"/>
    </source>
</evidence>
<dbReference type="SUPFAM" id="SSF51905">
    <property type="entry name" value="FAD/NAD(P)-binding domain"/>
    <property type="match status" value="1"/>
</dbReference>
<dbReference type="InterPro" id="IPR000172">
    <property type="entry name" value="GMC_OxRdtase_N"/>
</dbReference>
<comment type="cofactor">
    <cofactor evidence="1">
        <name>FAD</name>
        <dbReference type="ChEBI" id="CHEBI:57692"/>
    </cofactor>
</comment>
<accession>A0A0D1M5Y8</accession>
<sequence length="543" mass="57737">MMIETADYIVVGAGPGGCAVAARLAAARPDRTVALLETGPARASILSDIPLGIAGLVAFRGRHNYAYQTEPQPALGGRRGYQPRGRGLGGSSLINAMIYIRGQPQDFDGWAAEGCSGWGWHDVLPYFRRAEDNARGADALHGAGGPLRVEDLREPNPATAAFIEAARQCGYSHNGDFNGPEQEGIGAYQVFQKAGRRFNAAAAYLGMVAGQQNLVVIADALCTGITFDGLRAVGVRYRRGGAEHRLAARQEVILTAGAFGTPQLLMTSGVGPAAELARHGIPVVHDLMGVGQNLQDHIDYTISARSAASGLFGVSGATAIGGIRDLYPWMRKGRGMLTTNVAEAGGFVKSDPGLSRPDLQLHFCLGVVDDHNRKIHLGRGYSLHVCALRPYSRGELRLRSADMRDAPVIDPRFLSDPRDMDTLLAGARISQRIIAAPALARLKGRPIYGTDQDDDNTLRHLIRDHADTIYHPVGTCRMGSDAASVVDPQLRVRGVAGLRIADASIMPHLVSGNTQAPTAMIGEKAADLILGSNAYAADHRSVA</sequence>
<comment type="similarity">
    <text evidence="2 5">Belongs to the GMC oxidoreductase family.</text>
</comment>
<dbReference type="PANTHER" id="PTHR11552:SF147">
    <property type="entry name" value="CHOLINE DEHYDROGENASE, MITOCHONDRIAL"/>
    <property type="match status" value="1"/>
</dbReference>
<dbReference type="Pfam" id="PF00732">
    <property type="entry name" value="GMC_oxred_N"/>
    <property type="match status" value="1"/>
</dbReference>
<protein>
    <submittedName>
        <fullName evidence="8">GMC family oxidoreductase</fullName>
    </submittedName>
</protein>
<dbReference type="InterPro" id="IPR007867">
    <property type="entry name" value="GMC_OxRtase_C"/>
</dbReference>
<keyword evidence="4 5" id="KW-0274">FAD</keyword>
<evidence type="ECO:0000256" key="4">
    <source>
        <dbReference type="ARBA" id="ARBA00022827"/>
    </source>
</evidence>
<evidence type="ECO:0000256" key="2">
    <source>
        <dbReference type="ARBA" id="ARBA00010790"/>
    </source>
</evidence>
<evidence type="ECO:0000313" key="8">
    <source>
        <dbReference type="EMBL" id="KIU26227.1"/>
    </source>
</evidence>
<keyword evidence="3 5" id="KW-0285">Flavoprotein</keyword>
<dbReference type="PANTHER" id="PTHR11552">
    <property type="entry name" value="GLUCOSE-METHANOL-CHOLINE GMC OXIDOREDUCTASE"/>
    <property type="match status" value="1"/>
</dbReference>
<dbReference type="SUPFAM" id="SSF54373">
    <property type="entry name" value="FAD-linked reductases, C-terminal domain"/>
    <property type="match status" value="1"/>
</dbReference>
<dbReference type="Gene3D" id="3.30.560.10">
    <property type="entry name" value="Glucose Oxidase, domain 3"/>
    <property type="match status" value="1"/>
</dbReference>
<dbReference type="EMBL" id="JXTP01000085">
    <property type="protein sequence ID" value="KIU26227.1"/>
    <property type="molecule type" value="Genomic_DNA"/>
</dbReference>
<gene>
    <name evidence="8" type="ORF">SR41_15870</name>
</gene>
<feature type="domain" description="Glucose-methanol-choline oxidoreductase N-terminal" evidence="7">
    <location>
        <begin position="257"/>
        <end position="271"/>
    </location>
</feature>
<dbReference type="PROSITE" id="PS00624">
    <property type="entry name" value="GMC_OXRED_2"/>
    <property type="match status" value="1"/>
</dbReference>
<dbReference type="Gene3D" id="3.50.50.60">
    <property type="entry name" value="FAD/NAD(P)-binding domain"/>
    <property type="match status" value="1"/>
</dbReference>
<dbReference type="Pfam" id="PF05199">
    <property type="entry name" value="GMC_oxred_C"/>
    <property type="match status" value="1"/>
</dbReference>
<proteinExistence type="inferred from homology"/>
<dbReference type="PIRSF" id="PIRSF000137">
    <property type="entry name" value="Alcohol_oxidase"/>
    <property type="match status" value="1"/>
</dbReference>
<dbReference type="InterPro" id="IPR036188">
    <property type="entry name" value="FAD/NAD-bd_sf"/>
</dbReference>
<dbReference type="GO" id="GO:0016614">
    <property type="term" value="F:oxidoreductase activity, acting on CH-OH group of donors"/>
    <property type="evidence" value="ECO:0007669"/>
    <property type="project" value="InterPro"/>
</dbReference>
<comment type="caution">
    <text evidence="8">The sequence shown here is derived from an EMBL/GenBank/DDBJ whole genome shotgun (WGS) entry which is preliminary data.</text>
</comment>
<dbReference type="GO" id="GO:0050660">
    <property type="term" value="F:flavin adenine dinucleotide binding"/>
    <property type="evidence" value="ECO:0007669"/>
    <property type="project" value="InterPro"/>
</dbReference>
<dbReference type="Proteomes" id="UP000033203">
    <property type="component" value="Unassembled WGS sequence"/>
</dbReference>
<reference evidence="8 9" key="1">
    <citation type="submission" date="2015-01" db="EMBL/GenBank/DDBJ databases">
        <title>Genome of Sphingomonas taxi strain 30a.</title>
        <authorList>
            <person name="Eevers N."/>
            <person name="Van Hamme J."/>
            <person name="Bottos E."/>
            <person name="Weyens N."/>
            <person name="Vangronsveld J."/>
        </authorList>
    </citation>
    <scope>NUCLEOTIDE SEQUENCE [LARGE SCALE GENOMIC DNA]</scope>
    <source>
        <strain evidence="8 9">30a</strain>
    </source>
</reference>
<name>A0A0D1M5Y8_9SPHN</name>
<dbReference type="PATRIC" id="fig|1549858.7.peg.556"/>
<evidence type="ECO:0000256" key="5">
    <source>
        <dbReference type="RuleBase" id="RU003968"/>
    </source>
</evidence>
<evidence type="ECO:0000313" key="9">
    <source>
        <dbReference type="Proteomes" id="UP000033203"/>
    </source>
</evidence>
<evidence type="ECO:0000259" key="7">
    <source>
        <dbReference type="PROSITE" id="PS00624"/>
    </source>
</evidence>